<evidence type="ECO:0000313" key="2">
    <source>
        <dbReference type="EMBL" id="NKW10087.1"/>
    </source>
</evidence>
<reference evidence="2 3" key="1">
    <citation type="submission" date="2020-04" db="EMBL/GenBank/DDBJ databases">
        <title>Whole genome sequencing of clinical and environmental type strains of Ochrobactrum.</title>
        <authorList>
            <person name="Dharne M."/>
        </authorList>
    </citation>
    <scope>NUCLEOTIDE SEQUENCE [LARGE SCALE GENOMIC DNA]</scope>
    <source>
        <strain evidence="2 3">DSM 13340</strain>
    </source>
</reference>
<dbReference type="Pfam" id="PF04120">
    <property type="entry name" value="Iron_permease"/>
    <property type="match status" value="1"/>
</dbReference>
<dbReference type="GO" id="GO:0055085">
    <property type="term" value="P:transmembrane transport"/>
    <property type="evidence" value="ECO:0007669"/>
    <property type="project" value="InterPro"/>
</dbReference>
<feature type="transmembrane region" description="Helical" evidence="1">
    <location>
        <begin position="39"/>
        <end position="59"/>
    </location>
</feature>
<gene>
    <name evidence="2" type="ORF">HGG76_12820</name>
</gene>
<name>A0A7X6FQI0_9HYPH</name>
<keyword evidence="1" id="KW-0472">Membrane</keyword>
<feature type="transmembrane region" description="Helical" evidence="1">
    <location>
        <begin position="65"/>
        <end position="84"/>
    </location>
</feature>
<sequence>MQLRNPTPPSNVSRLSLGGCGVTVFTKLSEKAAELAGHYLAFVMATLFILLWGISGPLFSFSDTWQLVVNTSTTIVTFLMVFLIQNAQNREASATQAKLDEILNIVSTTKSETIGAEHLPLDKLKAILKHLEAQSETTSTNNPE</sequence>
<evidence type="ECO:0000313" key="3">
    <source>
        <dbReference type="Proteomes" id="UP000558475"/>
    </source>
</evidence>
<evidence type="ECO:0000256" key="1">
    <source>
        <dbReference type="SAM" id="Phobius"/>
    </source>
</evidence>
<keyword evidence="1" id="KW-1133">Transmembrane helix</keyword>
<keyword evidence="1" id="KW-0812">Transmembrane</keyword>
<dbReference type="Proteomes" id="UP000558475">
    <property type="component" value="Unassembled WGS sequence"/>
</dbReference>
<organism evidence="2 3">
    <name type="scientific">Brucella tritici</name>
    <dbReference type="NCBI Taxonomy" id="94626"/>
    <lineage>
        <taxon>Bacteria</taxon>
        <taxon>Pseudomonadati</taxon>
        <taxon>Pseudomonadota</taxon>
        <taxon>Alphaproteobacteria</taxon>
        <taxon>Hyphomicrobiales</taxon>
        <taxon>Brucellaceae</taxon>
        <taxon>Brucella/Ochrobactrum group</taxon>
        <taxon>Brucella</taxon>
    </lineage>
</organism>
<proteinExistence type="predicted"/>
<protein>
    <submittedName>
        <fullName evidence="2">Low affinity iron permease family protein</fullName>
    </submittedName>
</protein>
<comment type="caution">
    <text evidence="2">The sequence shown here is derived from an EMBL/GenBank/DDBJ whole genome shotgun (WGS) entry which is preliminary data.</text>
</comment>
<accession>A0A7X6FQI0</accession>
<dbReference type="InterPro" id="IPR007251">
    <property type="entry name" value="Iron_permease_Fet4"/>
</dbReference>
<dbReference type="EMBL" id="JAAXZB010000001">
    <property type="protein sequence ID" value="NKW10087.1"/>
    <property type="molecule type" value="Genomic_DNA"/>
</dbReference>
<dbReference type="AlphaFoldDB" id="A0A7X6FQI0"/>